<dbReference type="NCBIfam" id="TIGR02232">
    <property type="entry name" value="myxo_disulf_rpt"/>
    <property type="match status" value="2"/>
</dbReference>
<feature type="transmembrane region" description="Helical" evidence="4">
    <location>
        <begin position="1008"/>
        <end position="1033"/>
    </location>
</feature>
<comment type="caution">
    <text evidence="6">The sequence shown here is derived from an EMBL/GenBank/DDBJ whole genome shotgun (WGS) entry which is preliminary data.</text>
</comment>
<evidence type="ECO:0000256" key="3">
    <source>
        <dbReference type="ARBA" id="ARBA00023157"/>
    </source>
</evidence>
<dbReference type="PANTHER" id="PTHR38934">
    <property type="entry name" value="HYPHALLY REGULATED CELL WALL PROTEIN 1"/>
    <property type="match status" value="1"/>
</dbReference>
<evidence type="ECO:0000313" key="6">
    <source>
        <dbReference type="EMBL" id="CAD8190171.1"/>
    </source>
</evidence>
<keyword evidence="4" id="KW-0472">Membrane</keyword>
<keyword evidence="4" id="KW-0812">Transmembrane</keyword>
<evidence type="ECO:0000256" key="1">
    <source>
        <dbReference type="ARBA" id="ARBA00022729"/>
    </source>
</evidence>
<feature type="transmembrane region" description="Helical" evidence="4">
    <location>
        <begin position="1114"/>
        <end position="1134"/>
    </location>
</feature>
<evidence type="ECO:0000256" key="4">
    <source>
        <dbReference type="SAM" id="Phobius"/>
    </source>
</evidence>
<feature type="transmembrane region" description="Helical" evidence="4">
    <location>
        <begin position="1053"/>
        <end position="1072"/>
    </location>
</feature>
<feature type="transmembrane region" description="Helical" evidence="4">
    <location>
        <begin position="1201"/>
        <end position="1219"/>
    </location>
</feature>
<gene>
    <name evidence="6" type="ORF">PPENT_87.1.T0950180</name>
</gene>
<keyword evidence="2" id="KW-0677">Repeat</keyword>
<protein>
    <submittedName>
        <fullName evidence="6">Uncharacterized protein</fullName>
    </submittedName>
</protein>
<keyword evidence="1 5" id="KW-0732">Signal</keyword>
<keyword evidence="3" id="KW-1015">Disulfide bond</keyword>
<feature type="transmembrane region" description="Helical" evidence="4">
    <location>
        <begin position="1168"/>
        <end position="1189"/>
    </location>
</feature>
<dbReference type="Proteomes" id="UP000689195">
    <property type="component" value="Unassembled WGS sequence"/>
</dbReference>
<evidence type="ECO:0000256" key="2">
    <source>
        <dbReference type="ARBA" id="ARBA00022737"/>
    </source>
</evidence>
<keyword evidence="7" id="KW-1185">Reference proteome</keyword>
<feature type="signal peptide" evidence="5">
    <location>
        <begin position="1"/>
        <end position="17"/>
    </location>
</feature>
<evidence type="ECO:0000313" key="7">
    <source>
        <dbReference type="Proteomes" id="UP000689195"/>
    </source>
</evidence>
<dbReference type="InterPro" id="IPR011936">
    <property type="entry name" value="Myxo_disulph_rpt"/>
</dbReference>
<evidence type="ECO:0000256" key="5">
    <source>
        <dbReference type="SAM" id="SignalP"/>
    </source>
</evidence>
<dbReference type="Pfam" id="PF13948">
    <property type="entry name" value="DUF4215"/>
    <property type="match status" value="3"/>
</dbReference>
<dbReference type="PANTHER" id="PTHR38934:SF6">
    <property type="entry name" value="CHROMOSOME UNDETERMINED SCAFFOLD_176, WHOLE GENOME SHOTGUN SEQUENCE"/>
    <property type="match status" value="1"/>
</dbReference>
<sequence length="1289" mass="149863">MLFKFLFFQCLGIVVEAQYIQNFVTSQITNNEGWAIINPYNGATTHITDCGGNIIFGGYQVFGCISSRDTQMMKYFILPPHYHLRINVMHWKIDDWPASQNFYIILDSKVHYWQVTANTGSNLCGDIGTEQSSLICKEYPLHTFNSVTVSFHSSCNTDNFWGITDFSIELDECYNGCLFCLDQTTDCIFWIVWKSYFDLQNLDNGSEGWKINQFSRFQTTNNQFQIKFLVINKGLSAINYFLLPDHNSFIIQFCVDYPNYAQSKFIIYLNDEQLLEFTNNVKYVPYRSSIINDSRNQIKLEIQSINDRIAIRELKIILRGPINLISCIDDNMEPFDGCFAKQESCQQGCLFCVNGQCLMCDNKWIYDELNNNCEPLCGDKFIIVNEQCDDGNNIEFDGCYQCQFSCPLNCYNCLFGKCQECITGYYYSNGICNQINEYLFQGTDLILRKNLNEYQISLAFGDLKFNQLHLYYQEKLIFQNGIETFESLCSPLCQVCQYNKCLKCLGNHLLLKNQCIPRITQGVFLIEDGIHLSEYLIGCNQCQESCQIQCLQCQNSYCILCIDGWQLLNGQCKQVCGDNQVAILSQEQCDSNLEDCLNCNIYCSVNCQYCLNNKECLICNENYVEINHKCQLACSKDCKECIQGKCVDDILNGEINFNDTQDQICGDGIKQQSELCDDGNNIQFDGCYNCQYSCPLNCVNCIDGICYECEQQLQLKYNQCYEYCGNGKKNQDELCDDGNIIDADGCSSSCKIEVDYKCIENDNGLSECQYYESPQMKLKFLNQTFNKYYIDISFTQPIYFKNNYQLESLFDISIDDIKTEYYAIKLESNYQPTIDTVLNFQFLLEISLFISTNNSFAQSNIQLTNEAFNENEMKLLNPSLKMLLKQYIQMNKADIDKTKKLSEYQEVMIIGQGIICVISIMSGNYQMLIEILDNLQYLAYLKYINIIYPENLYLFFESTNLISINPVLDFFSVGEIFEKYIYQDFIQSYGKLKFYSLNANLITNLQFFFIQVIAMIVLAISLNTICYISIKLFEKNITRCFLFINANSWRYQFLFKVINFIYNIFHQILILVNQFNQNGVQNILLANAYDLLFKTFLFLTSNSRNNKISLIQSALSYFFLAALALTIILLLKHSFKKIKQSMNDRYKAFYLLKQFFFCYYLICFQNDQFIQLLMLTTTNLIYLLALISVDLNLSTLVKMQIIIQEISIIVFTFTSIFHLQDYSFLISGQNQIALGFSQIYLLISGLLWIFIKYVIMIYSKIKQKCIQYKKKKQNKKFRKVTHLIFQMVS</sequence>
<proteinExistence type="predicted"/>
<dbReference type="EMBL" id="CAJJDO010000095">
    <property type="protein sequence ID" value="CAD8190171.1"/>
    <property type="molecule type" value="Genomic_DNA"/>
</dbReference>
<name>A0A8S1WNH0_9CILI</name>
<organism evidence="6 7">
    <name type="scientific">Paramecium pentaurelia</name>
    <dbReference type="NCBI Taxonomy" id="43138"/>
    <lineage>
        <taxon>Eukaryota</taxon>
        <taxon>Sar</taxon>
        <taxon>Alveolata</taxon>
        <taxon>Ciliophora</taxon>
        <taxon>Intramacronucleata</taxon>
        <taxon>Oligohymenophorea</taxon>
        <taxon>Peniculida</taxon>
        <taxon>Parameciidae</taxon>
        <taxon>Paramecium</taxon>
    </lineage>
</organism>
<accession>A0A8S1WNH0</accession>
<reference evidence="6" key="1">
    <citation type="submission" date="2021-01" db="EMBL/GenBank/DDBJ databases">
        <authorList>
            <consortium name="Genoscope - CEA"/>
            <person name="William W."/>
        </authorList>
    </citation>
    <scope>NUCLEOTIDE SEQUENCE</scope>
</reference>
<feature type="chain" id="PRO_5035737444" evidence="5">
    <location>
        <begin position="18"/>
        <end position="1289"/>
    </location>
</feature>
<feature type="transmembrane region" description="Helical" evidence="4">
    <location>
        <begin position="1239"/>
        <end position="1261"/>
    </location>
</feature>
<feature type="transmembrane region" description="Helical" evidence="4">
    <location>
        <begin position="1146"/>
        <end position="1162"/>
    </location>
</feature>
<dbReference type="OrthoDB" id="536211at2759"/>
<keyword evidence="4" id="KW-1133">Transmembrane helix</keyword>